<dbReference type="Proteomes" id="UP001623661">
    <property type="component" value="Unassembled WGS sequence"/>
</dbReference>
<evidence type="ECO:0000259" key="1">
    <source>
        <dbReference type="PROSITE" id="PS50930"/>
    </source>
</evidence>
<reference evidence="2 3" key="1">
    <citation type="submission" date="2024-11" db="EMBL/GenBank/DDBJ databases">
        <authorList>
            <person name="Heng Y.C."/>
            <person name="Lim A.C.H."/>
            <person name="Lee J.K.Y."/>
            <person name="Kittelmann S."/>
        </authorList>
    </citation>
    <scope>NUCLEOTIDE SEQUENCE [LARGE SCALE GENOMIC DNA]</scope>
    <source>
        <strain evidence="2 3">WILCCON 0202</strain>
    </source>
</reference>
<dbReference type="PANTHER" id="PTHR37299:SF4">
    <property type="entry name" value="TRANSCRIPTIONAL REGULATOR"/>
    <property type="match status" value="1"/>
</dbReference>
<keyword evidence="3" id="KW-1185">Reference proteome</keyword>
<evidence type="ECO:0000313" key="2">
    <source>
        <dbReference type="EMBL" id="MFL0266914.1"/>
    </source>
</evidence>
<feature type="domain" description="HTH LytTR-type" evidence="1">
    <location>
        <begin position="59"/>
        <end position="163"/>
    </location>
</feature>
<keyword evidence="2" id="KW-0238">DNA-binding</keyword>
<gene>
    <name evidence="2" type="ORF">ACJDUH_02275</name>
</gene>
<dbReference type="GO" id="GO:0003677">
    <property type="term" value="F:DNA binding"/>
    <property type="evidence" value="ECO:0007669"/>
    <property type="project" value="UniProtKB-KW"/>
</dbReference>
<evidence type="ECO:0000313" key="3">
    <source>
        <dbReference type="Proteomes" id="UP001623661"/>
    </source>
</evidence>
<dbReference type="InterPro" id="IPR046947">
    <property type="entry name" value="LytR-like"/>
</dbReference>
<name>A0ABW8TNG0_9CLOT</name>
<dbReference type="Pfam" id="PF04397">
    <property type="entry name" value="LytTR"/>
    <property type="match status" value="1"/>
</dbReference>
<dbReference type="InterPro" id="IPR007492">
    <property type="entry name" value="LytTR_DNA-bd_dom"/>
</dbReference>
<comment type="caution">
    <text evidence="2">The sequence shown here is derived from an EMBL/GenBank/DDBJ whole genome shotgun (WGS) entry which is preliminary data.</text>
</comment>
<organism evidence="2 3">
    <name type="scientific">Candidatus Clostridium radicumherbarum</name>
    <dbReference type="NCBI Taxonomy" id="3381662"/>
    <lineage>
        <taxon>Bacteria</taxon>
        <taxon>Bacillati</taxon>
        <taxon>Bacillota</taxon>
        <taxon>Clostridia</taxon>
        <taxon>Eubacteriales</taxon>
        <taxon>Clostridiaceae</taxon>
        <taxon>Clostridium</taxon>
    </lineage>
</organism>
<protein>
    <submittedName>
        <fullName evidence="2">LytTR family DNA-binding domain-containing protein</fullName>
    </submittedName>
</protein>
<sequence>MYSKTLYNFSKAGDKVKIHIEIINDLEEDEVVIRCPRVDDTIEKIHQYVIEQSLSKTKITFYRKNQEFYFPLEDILFFETEGERIYAHTSNEAYTVKYRLYELESILPKYFVRAAKSAIVNIMHVYSITRNITASSLISFNDCHKHVYVSRSYYSEFKHRLDERS</sequence>
<dbReference type="Gene3D" id="2.40.50.1020">
    <property type="entry name" value="LytTr DNA-binding domain"/>
    <property type="match status" value="1"/>
</dbReference>
<dbReference type="SMART" id="SM00850">
    <property type="entry name" value="LytTR"/>
    <property type="match status" value="1"/>
</dbReference>
<dbReference type="RefSeq" id="WP_406763530.1">
    <property type="nucleotide sequence ID" value="NZ_JBJHZY010000001.1"/>
</dbReference>
<dbReference type="PANTHER" id="PTHR37299">
    <property type="entry name" value="TRANSCRIPTIONAL REGULATOR-RELATED"/>
    <property type="match status" value="1"/>
</dbReference>
<dbReference type="PROSITE" id="PS50930">
    <property type="entry name" value="HTH_LYTTR"/>
    <property type="match status" value="1"/>
</dbReference>
<dbReference type="EMBL" id="JBJHZY010000001">
    <property type="protein sequence ID" value="MFL0266914.1"/>
    <property type="molecule type" value="Genomic_DNA"/>
</dbReference>
<proteinExistence type="predicted"/>
<accession>A0ABW8TNG0</accession>